<keyword evidence="1" id="KW-0812">Transmembrane</keyword>
<evidence type="ECO:0000313" key="3">
    <source>
        <dbReference type="Proteomes" id="UP001595798"/>
    </source>
</evidence>
<comment type="caution">
    <text evidence="2">The sequence shown here is derived from an EMBL/GenBank/DDBJ whole genome shotgun (WGS) entry which is preliminary data.</text>
</comment>
<dbReference type="Proteomes" id="UP001595798">
    <property type="component" value="Unassembled WGS sequence"/>
</dbReference>
<evidence type="ECO:0000313" key="2">
    <source>
        <dbReference type="EMBL" id="MFC4257575.1"/>
    </source>
</evidence>
<proteinExistence type="predicted"/>
<evidence type="ECO:0000256" key="1">
    <source>
        <dbReference type="SAM" id="Phobius"/>
    </source>
</evidence>
<reference evidence="3" key="1">
    <citation type="journal article" date="2019" name="Int. J. Syst. Evol. Microbiol.">
        <title>The Global Catalogue of Microorganisms (GCM) 10K type strain sequencing project: providing services to taxonomists for standard genome sequencing and annotation.</title>
        <authorList>
            <consortium name="The Broad Institute Genomics Platform"/>
            <consortium name="The Broad Institute Genome Sequencing Center for Infectious Disease"/>
            <person name="Wu L."/>
            <person name="Ma J."/>
        </authorList>
    </citation>
    <scope>NUCLEOTIDE SEQUENCE [LARGE SCALE GENOMIC DNA]</scope>
    <source>
        <strain evidence="3">CECT 7297</strain>
    </source>
</reference>
<gene>
    <name evidence="2" type="ORF">ACFOZ5_00865</name>
</gene>
<protein>
    <submittedName>
        <fullName evidence="2">Uncharacterized protein</fullName>
    </submittedName>
</protein>
<keyword evidence="1" id="KW-1133">Transmembrane helix</keyword>
<sequence length="193" mass="21279">MTNETESNPLPLVRILFAFAALCLVTSCGLSLPGGTQKLLEKLPAEGGVIGPMVVEDGGTILDIHVYQPVPLGHWSSVTVALLDANKQYLVGVGEGLWHEEGRDYEGYYWRESETSYQGKLTVAEPGEYFFDVSTENNFEASDLRRATIKVDIDEGGFSPIPHRAIGLVALILAIVVGLFRYRSTFREMVQEQ</sequence>
<feature type="transmembrane region" description="Helical" evidence="1">
    <location>
        <begin position="165"/>
        <end position="182"/>
    </location>
</feature>
<feature type="transmembrane region" description="Helical" evidence="1">
    <location>
        <begin position="12"/>
        <end position="32"/>
    </location>
</feature>
<keyword evidence="1" id="KW-0472">Membrane</keyword>
<name>A0ABV8QDI5_9GAMM</name>
<accession>A0ABV8QDI5</accession>
<organism evidence="2 3">
    <name type="scientific">Marinobacter lacisalsi</name>
    <dbReference type="NCBI Taxonomy" id="475979"/>
    <lineage>
        <taxon>Bacteria</taxon>
        <taxon>Pseudomonadati</taxon>
        <taxon>Pseudomonadota</taxon>
        <taxon>Gammaproteobacteria</taxon>
        <taxon>Pseudomonadales</taxon>
        <taxon>Marinobacteraceae</taxon>
        <taxon>Marinobacter</taxon>
    </lineage>
</organism>
<keyword evidence="3" id="KW-1185">Reference proteome</keyword>
<dbReference type="RefSeq" id="WP_379884806.1">
    <property type="nucleotide sequence ID" value="NZ_JBHSDI010000001.1"/>
</dbReference>
<dbReference type="EMBL" id="JBHSDI010000001">
    <property type="protein sequence ID" value="MFC4257575.1"/>
    <property type="molecule type" value="Genomic_DNA"/>
</dbReference>